<keyword evidence="3" id="KW-1185">Reference proteome</keyword>
<evidence type="ECO:0000256" key="1">
    <source>
        <dbReference type="SAM" id="MobiDB-lite"/>
    </source>
</evidence>
<reference evidence="2 3" key="1">
    <citation type="journal article" date="2015" name="Genome Announc.">
        <title>Expanding the biotechnology potential of lactobacilli through comparative genomics of 213 strains and associated genera.</title>
        <authorList>
            <person name="Sun Z."/>
            <person name="Harris H.M."/>
            <person name="McCann A."/>
            <person name="Guo C."/>
            <person name="Argimon S."/>
            <person name="Zhang W."/>
            <person name="Yang X."/>
            <person name="Jeffery I.B."/>
            <person name="Cooney J.C."/>
            <person name="Kagawa T.F."/>
            <person name="Liu W."/>
            <person name="Song Y."/>
            <person name="Salvetti E."/>
            <person name="Wrobel A."/>
            <person name="Rasinkangas P."/>
            <person name="Parkhill J."/>
            <person name="Rea M.C."/>
            <person name="O'Sullivan O."/>
            <person name="Ritari J."/>
            <person name="Douillard F.P."/>
            <person name="Paul Ross R."/>
            <person name="Yang R."/>
            <person name="Briner A.E."/>
            <person name="Felis G.E."/>
            <person name="de Vos W.M."/>
            <person name="Barrangou R."/>
            <person name="Klaenhammer T.R."/>
            <person name="Caufield P.W."/>
            <person name="Cui Y."/>
            <person name="Zhang H."/>
            <person name="O'Toole P.W."/>
        </authorList>
    </citation>
    <scope>NUCLEOTIDE SEQUENCE [LARGE SCALE GENOMIC DNA]</scope>
    <source>
        <strain evidence="2 3">DSM 13343</strain>
    </source>
</reference>
<gene>
    <name evidence="2" type="ORF">FD01_GL000322</name>
</gene>
<dbReference type="RefSeq" id="WP_225436209.1">
    <property type="nucleotide sequence ID" value="NZ_AZEU01000100.1"/>
</dbReference>
<organism evidence="2 3">
    <name type="scientific">Lacticaseibacillus manihotivorans DSM 13343 = JCM 12514</name>
    <dbReference type="NCBI Taxonomy" id="1423769"/>
    <lineage>
        <taxon>Bacteria</taxon>
        <taxon>Bacillati</taxon>
        <taxon>Bacillota</taxon>
        <taxon>Bacilli</taxon>
        <taxon>Lactobacillales</taxon>
        <taxon>Lactobacillaceae</taxon>
        <taxon>Lacticaseibacillus</taxon>
    </lineage>
</organism>
<evidence type="ECO:0000313" key="2">
    <source>
        <dbReference type="EMBL" id="KRL47321.1"/>
    </source>
</evidence>
<feature type="compositionally biased region" description="Basic residues" evidence="1">
    <location>
        <begin position="12"/>
        <end position="26"/>
    </location>
</feature>
<evidence type="ECO:0000313" key="3">
    <source>
        <dbReference type="Proteomes" id="UP000051790"/>
    </source>
</evidence>
<dbReference type="Proteomes" id="UP000051790">
    <property type="component" value="Unassembled WGS sequence"/>
</dbReference>
<feature type="region of interest" description="Disordered" evidence="1">
    <location>
        <begin position="1"/>
        <end position="26"/>
    </location>
</feature>
<dbReference type="EMBL" id="AZEU01000100">
    <property type="protein sequence ID" value="KRL47321.1"/>
    <property type="molecule type" value="Genomic_DNA"/>
</dbReference>
<name>A0A0R1QSP5_9LACO</name>
<dbReference type="PATRIC" id="fig|1423769.4.peg.348"/>
<comment type="caution">
    <text evidence="2">The sequence shown here is derived from an EMBL/GenBank/DDBJ whole genome shotgun (WGS) entry which is preliminary data.</text>
</comment>
<dbReference type="AlphaFoldDB" id="A0A0R1QSP5"/>
<proteinExistence type="predicted"/>
<sequence>MSKDKTQENGWFKKKPAAPKPPKIKHRGLRRPVTLLCWAVLIGSTSFGVYKNMTAIDTHTVHEVQVIKTKVIDTHALATFPPRPRLVKLRSGT</sequence>
<accession>A0A0R1QSP5</accession>
<protein>
    <submittedName>
        <fullName evidence="2">Conjugative transposon protein</fullName>
    </submittedName>
</protein>